<feature type="chain" id="PRO_5034690323" evidence="1">
    <location>
        <begin position="19"/>
        <end position="92"/>
    </location>
</feature>
<name>A0A8H7ZNY7_9FUNG</name>
<feature type="signal peptide" evidence="1">
    <location>
        <begin position="1"/>
        <end position="18"/>
    </location>
</feature>
<keyword evidence="1" id="KW-0732">Signal</keyword>
<accession>A0A8H7ZNY7</accession>
<evidence type="ECO:0000313" key="2">
    <source>
        <dbReference type="EMBL" id="KAG5456555.1"/>
    </source>
</evidence>
<dbReference type="AlphaFoldDB" id="A0A8H7ZNY7"/>
<protein>
    <submittedName>
        <fullName evidence="2">Uncharacterized protein</fullName>
    </submittedName>
</protein>
<organism evidence="2 3">
    <name type="scientific">Olpidium bornovanus</name>
    <dbReference type="NCBI Taxonomy" id="278681"/>
    <lineage>
        <taxon>Eukaryota</taxon>
        <taxon>Fungi</taxon>
        <taxon>Fungi incertae sedis</taxon>
        <taxon>Olpidiomycota</taxon>
        <taxon>Olpidiomycotina</taxon>
        <taxon>Olpidiomycetes</taxon>
        <taxon>Olpidiales</taxon>
        <taxon>Olpidiaceae</taxon>
        <taxon>Olpidium</taxon>
    </lineage>
</organism>
<evidence type="ECO:0000256" key="1">
    <source>
        <dbReference type="SAM" id="SignalP"/>
    </source>
</evidence>
<evidence type="ECO:0000313" key="3">
    <source>
        <dbReference type="Proteomes" id="UP000673691"/>
    </source>
</evidence>
<comment type="caution">
    <text evidence="2">The sequence shown here is derived from an EMBL/GenBank/DDBJ whole genome shotgun (WGS) entry which is preliminary data.</text>
</comment>
<dbReference type="EMBL" id="JAEFCI010011554">
    <property type="protein sequence ID" value="KAG5456555.1"/>
    <property type="molecule type" value="Genomic_DNA"/>
</dbReference>
<dbReference type="OrthoDB" id="18894at2759"/>
<sequence>MFFLTPLMASSLLVASECLEGFQNIHRSKFFATGAAAVQTVLYSAAGGGLASIMILSEFCLISRTSVVTLSVGGIVKVRAVIWLPSCSQHGL</sequence>
<keyword evidence="3" id="KW-1185">Reference proteome</keyword>
<gene>
    <name evidence="2" type="ORF">BJ554DRAFT_3677</name>
</gene>
<dbReference type="Proteomes" id="UP000673691">
    <property type="component" value="Unassembled WGS sequence"/>
</dbReference>
<reference evidence="2 3" key="1">
    <citation type="journal article" name="Sci. Rep.">
        <title>Genome-scale phylogenetic analyses confirm Olpidium as the closest living zoosporic fungus to the non-flagellated, terrestrial fungi.</title>
        <authorList>
            <person name="Chang Y."/>
            <person name="Rochon D."/>
            <person name="Sekimoto S."/>
            <person name="Wang Y."/>
            <person name="Chovatia M."/>
            <person name="Sandor L."/>
            <person name="Salamov A."/>
            <person name="Grigoriev I.V."/>
            <person name="Stajich J.E."/>
            <person name="Spatafora J.W."/>
        </authorList>
    </citation>
    <scope>NUCLEOTIDE SEQUENCE [LARGE SCALE GENOMIC DNA]</scope>
    <source>
        <strain evidence="2">S191</strain>
    </source>
</reference>
<proteinExistence type="predicted"/>